<dbReference type="AlphaFoldDB" id="T1KL35"/>
<protein>
    <submittedName>
        <fullName evidence="1">Uncharacterized protein</fullName>
    </submittedName>
</protein>
<organism evidence="1 2">
    <name type="scientific">Tetranychus urticae</name>
    <name type="common">Two-spotted spider mite</name>
    <dbReference type="NCBI Taxonomy" id="32264"/>
    <lineage>
        <taxon>Eukaryota</taxon>
        <taxon>Metazoa</taxon>
        <taxon>Ecdysozoa</taxon>
        <taxon>Arthropoda</taxon>
        <taxon>Chelicerata</taxon>
        <taxon>Arachnida</taxon>
        <taxon>Acari</taxon>
        <taxon>Acariformes</taxon>
        <taxon>Trombidiformes</taxon>
        <taxon>Prostigmata</taxon>
        <taxon>Eleutherengona</taxon>
        <taxon>Raphignathae</taxon>
        <taxon>Tetranychoidea</taxon>
        <taxon>Tetranychidae</taxon>
        <taxon>Tetranychus</taxon>
    </lineage>
</organism>
<evidence type="ECO:0000313" key="2">
    <source>
        <dbReference type="Proteomes" id="UP000015104"/>
    </source>
</evidence>
<dbReference type="EnsemblMetazoa" id="tetur14g01000.1">
    <property type="protein sequence ID" value="tetur14g01000.1"/>
    <property type="gene ID" value="tetur14g01000"/>
</dbReference>
<evidence type="ECO:0000313" key="1">
    <source>
        <dbReference type="EnsemblMetazoa" id="tetur14g01000.1"/>
    </source>
</evidence>
<proteinExistence type="predicted"/>
<sequence>MLKVATLFHGLIHHLHLYFHLNDFDDQLTLSSQMHTSHNLTRFSFSPESDNRFEKIYLKFISQLPSNSRYSRFTPKSENKLFTSDKRVTAFWEDQYESPLRGSLMSNLFTPREMEKNAFQMNLNLNMEPIKETHLIPHFPLPSTSSSSLEPLFTDSPLPSLTTSHFGFTQEPSSTSSGSFNLDDKRERNLFRKRKFFREQSNLNSMATSTHSKPLPSMRSHKHLSTSDLVGKESRALDQLASPALVADENNCRTIVKQVTELPGVRPKKIVKLIRSRRALNLPDKHLITFYMSKNCTEPLIKSKGAIATASNLKTVKVSIYRQKFLNSFKLPEEVNFDY</sequence>
<dbReference type="Proteomes" id="UP000015104">
    <property type="component" value="Unassembled WGS sequence"/>
</dbReference>
<dbReference type="EMBL" id="CAEY01000206">
    <property type="status" value="NOT_ANNOTATED_CDS"/>
    <property type="molecule type" value="Genomic_DNA"/>
</dbReference>
<dbReference type="HOGENOM" id="CLU_819720_0_0_1"/>
<reference evidence="2" key="1">
    <citation type="submission" date="2011-08" db="EMBL/GenBank/DDBJ databases">
        <authorList>
            <person name="Rombauts S."/>
        </authorList>
    </citation>
    <scope>NUCLEOTIDE SEQUENCE</scope>
    <source>
        <strain evidence="2">London</strain>
    </source>
</reference>
<reference evidence="1" key="2">
    <citation type="submission" date="2015-06" db="UniProtKB">
        <authorList>
            <consortium name="EnsemblMetazoa"/>
        </authorList>
    </citation>
    <scope>IDENTIFICATION</scope>
</reference>
<name>T1KL35_TETUR</name>
<keyword evidence="2" id="KW-1185">Reference proteome</keyword>
<accession>T1KL35</accession>